<feature type="compositionally biased region" description="Low complexity" evidence="1">
    <location>
        <begin position="100"/>
        <end position="119"/>
    </location>
</feature>
<name>A0A6J6AXR9_9ZZZZ</name>
<sequence>MNIQGPLLLLGMTATTGVGLGTVAVNSGAIDIEDVSGLLADTTNAVSGPVAGAANPFGQSASLASPQITASGIVPVLDTSLAPVTTDGASGGSITAYDPGTTGTSSGTNSGTSHGTSSGSTGGSSGSNSGNNSGASNGTNSGSSHGTSSGSTGGSSGGSYDDDHEDDDHDENDHEDHEDDGDDD</sequence>
<dbReference type="AlphaFoldDB" id="A0A6J6AXR9"/>
<dbReference type="EMBL" id="CAEZSG010000005">
    <property type="protein sequence ID" value="CAB4530893.1"/>
    <property type="molecule type" value="Genomic_DNA"/>
</dbReference>
<dbReference type="EMBL" id="CAFBLF010000009">
    <property type="protein sequence ID" value="CAB4856107.1"/>
    <property type="molecule type" value="Genomic_DNA"/>
</dbReference>
<proteinExistence type="predicted"/>
<feature type="compositionally biased region" description="Acidic residues" evidence="1">
    <location>
        <begin position="160"/>
        <end position="170"/>
    </location>
</feature>
<evidence type="ECO:0000313" key="3">
    <source>
        <dbReference type="EMBL" id="CAB4856107.1"/>
    </source>
</evidence>
<evidence type="ECO:0000313" key="2">
    <source>
        <dbReference type="EMBL" id="CAB4530893.1"/>
    </source>
</evidence>
<gene>
    <name evidence="2" type="ORF">UFOPK1413_00067</name>
    <name evidence="3" type="ORF">UFOPK3339_00120</name>
</gene>
<organism evidence="2">
    <name type="scientific">freshwater metagenome</name>
    <dbReference type="NCBI Taxonomy" id="449393"/>
    <lineage>
        <taxon>unclassified sequences</taxon>
        <taxon>metagenomes</taxon>
        <taxon>ecological metagenomes</taxon>
    </lineage>
</organism>
<evidence type="ECO:0000256" key="1">
    <source>
        <dbReference type="SAM" id="MobiDB-lite"/>
    </source>
</evidence>
<feature type="compositionally biased region" description="Low complexity" evidence="1">
    <location>
        <begin position="126"/>
        <end position="150"/>
    </location>
</feature>
<accession>A0A6J6AXR9</accession>
<reference evidence="2" key="1">
    <citation type="submission" date="2020-05" db="EMBL/GenBank/DDBJ databases">
        <authorList>
            <person name="Chiriac C."/>
            <person name="Salcher M."/>
            <person name="Ghai R."/>
            <person name="Kavagutti S V."/>
        </authorList>
    </citation>
    <scope>NUCLEOTIDE SEQUENCE</scope>
</reference>
<feature type="region of interest" description="Disordered" evidence="1">
    <location>
        <begin position="88"/>
        <end position="184"/>
    </location>
</feature>
<protein>
    <submittedName>
        <fullName evidence="2">Unannotated protein</fullName>
    </submittedName>
</protein>